<dbReference type="SUPFAM" id="SSF51905">
    <property type="entry name" value="FAD/NAD(P)-binding domain"/>
    <property type="match status" value="1"/>
</dbReference>
<gene>
    <name evidence="7" type="ORF">LBRM2904_32.0960</name>
</gene>
<dbReference type="AlphaFoldDB" id="A0A3P3ZEE8"/>
<reference evidence="7 8" key="1">
    <citation type="submission" date="2018-09" db="EMBL/GenBank/DDBJ databases">
        <authorList>
            <person name="Peiro R."/>
            <person name="Begona"/>
            <person name="Cbmso G."/>
            <person name="Lopez M."/>
            <person name="Gonzalez S."/>
        </authorList>
    </citation>
    <scope>NUCLEOTIDE SEQUENCE [LARGE SCALE GENOMIC DNA]</scope>
</reference>
<evidence type="ECO:0000256" key="2">
    <source>
        <dbReference type="ARBA" id="ARBA00010790"/>
    </source>
</evidence>
<dbReference type="InterPro" id="IPR051473">
    <property type="entry name" value="P2Ox-like"/>
</dbReference>
<keyword evidence="4" id="KW-0274">FAD</keyword>
<dbReference type="Proteomes" id="UP000319462">
    <property type="component" value="Chromosome 32"/>
</dbReference>
<keyword evidence="3" id="KW-0285">Flavoprotein</keyword>
<feature type="signal peptide" evidence="6">
    <location>
        <begin position="1"/>
        <end position="19"/>
    </location>
</feature>
<comment type="cofactor">
    <cofactor evidence="1">
        <name>FAD</name>
        <dbReference type="ChEBI" id="CHEBI:57692"/>
    </cofactor>
</comment>
<dbReference type="GO" id="GO:0016491">
    <property type="term" value="F:oxidoreductase activity"/>
    <property type="evidence" value="ECO:0007669"/>
    <property type="project" value="UniProtKB-KW"/>
</dbReference>
<dbReference type="VEuPathDB" id="TriTrypDB:LbrM.32.1020"/>
<organism evidence="7 8">
    <name type="scientific">Leishmania braziliensis MHOM/BR/75/M2904</name>
    <dbReference type="NCBI Taxonomy" id="420245"/>
    <lineage>
        <taxon>Eukaryota</taxon>
        <taxon>Discoba</taxon>
        <taxon>Euglenozoa</taxon>
        <taxon>Kinetoplastea</taxon>
        <taxon>Metakinetoplastina</taxon>
        <taxon>Trypanosomatida</taxon>
        <taxon>Trypanosomatidae</taxon>
        <taxon>Leishmaniinae</taxon>
        <taxon>Leishmania</taxon>
        <taxon>Leishmania braziliensis species complex</taxon>
    </lineage>
</organism>
<dbReference type="InterPro" id="IPR036188">
    <property type="entry name" value="FAD/NAD-bd_sf"/>
</dbReference>
<accession>A0A3P3ZEE8</accession>
<evidence type="ECO:0000313" key="7">
    <source>
        <dbReference type="EMBL" id="SYZ68609.1"/>
    </source>
</evidence>
<dbReference type="EMBL" id="LS997631">
    <property type="protein sequence ID" value="SYZ68609.1"/>
    <property type="molecule type" value="Genomic_DNA"/>
</dbReference>
<feature type="chain" id="PRO_5017975094" evidence="6">
    <location>
        <begin position="20"/>
        <end position="704"/>
    </location>
</feature>
<evidence type="ECO:0000256" key="1">
    <source>
        <dbReference type="ARBA" id="ARBA00001974"/>
    </source>
</evidence>
<dbReference type="PANTHER" id="PTHR42784">
    <property type="entry name" value="PYRANOSE 2-OXIDASE"/>
    <property type="match status" value="1"/>
</dbReference>
<proteinExistence type="inferred from homology"/>
<evidence type="ECO:0000313" key="8">
    <source>
        <dbReference type="Proteomes" id="UP000319462"/>
    </source>
</evidence>
<keyword evidence="6" id="KW-0732">Signal</keyword>
<protein>
    <submittedName>
        <fullName evidence="7">FAD_dependent_oxidoreductase</fullName>
    </submittedName>
</protein>
<evidence type="ECO:0000256" key="5">
    <source>
        <dbReference type="ARBA" id="ARBA00023002"/>
    </source>
</evidence>
<evidence type="ECO:0000256" key="4">
    <source>
        <dbReference type="ARBA" id="ARBA00022827"/>
    </source>
</evidence>
<dbReference type="KEGG" id="lbz:LBRM_32_1020"/>
<sequence>MFVELAIVVAVLLVCWYRSFRPRSTNQLRPSYQSHRSTAGLCAGDYVVIGGGVAGLAAAAELLRRTDETCQIILIESGNDPQSASAAALLFEVGRRDRLLSFAPDLVRVPQELLLKGVRPTFLGGTPDEGYLAQRPWHYFQDEEVLLGTSSSGSGETLSAAKAKANRYRQLQYAAYPRGVGLGGTALLDWGIHLNSLWPSTPEAVPDAEKATFRTAMTCNEALPQWTRLPMRFPDVRNPLSWAFAEAVKTLKLAAPYLPSVSAPVKRGAVFPCYLYLDEDGRRLALPSAVLGDIAADELHRRLSVLTGYTAVDLDLAAQDGGEAEERGVRVIGVQVRLSRGGAGAVISIPVRKGVVVAAGALHSPRLLHRMSRYRAMRMLKPPSSTVPVRDALALPLIFSAVQAVSADSLNVRDAKSSAIWWLTQRGPYLTPLCDTVLSLPLPHIGSQAELRVVLFPFGGRDAARFKGMGWDIVLGTPLQAFTMLLIFHGIDGLEHMMTLDEEAPQPGVAHTRALCSHQAVCSLSEEVHRKVQDGFLAGIKECRRLTEAEPLASLALKPGIESTDFTLLVPSDASKAVRLAQLSRLPPSKRSARGKAELKQLLEWSHRVTATESYMRRYVDTHAYWLGFASGSSEAFLASSSSTPCSSRVAGLQNVFVGDSSAVTTAHWSGVGKRDTLAAGSRSTCMDAAVRAVTELVKIRGQS</sequence>
<comment type="similarity">
    <text evidence="2">Belongs to the GMC oxidoreductase family.</text>
</comment>
<keyword evidence="5" id="KW-0560">Oxidoreductase</keyword>
<dbReference type="PANTHER" id="PTHR42784:SF1">
    <property type="entry name" value="PYRANOSE 2-OXIDASE"/>
    <property type="match status" value="1"/>
</dbReference>
<dbReference type="RefSeq" id="XP_001567459.1">
    <property type="nucleotide sequence ID" value="XM_001567409.1"/>
</dbReference>
<evidence type="ECO:0000256" key="6">
    <source>
        <dbReference type="SAM" id="SignalP"/>
    </source>
</evidence>
<name>A0A3P3ZEE8_LEIBR</name>
<dbReference type="Gene3D" id="3.50.50.60">
    <property type="entry name" value="FAD/NAD(P)-binding domain"/>
    <property type="match status" value="1"/>
</dbReference>
<evidence type="ECO:0000256" key="3">
    <source>
        <dbReference type="ARBA" id="ARBA00022630"/>
    </source>
</evidence>